<dbReference type="Proteomes" id="UP000251795">
    <property type="component" value="Segment"/>
</dbReference>
<name>A0A2Z4QEF4_9CAUD</name>
<sequence length="166" mass="18732">MMDENTVDESPNSARHRIFFKQPKRVPPFDTAFIRSSNKEGLKVLLSAAPEHCQIILFTDGPGAAYAMKRLFKRNFKLCSQALQLDLRTLAFTGQVVYQFTRGGALYDPLARYFCAGESYLHELAQTTKLGSSETDTIDLFCCGLAFHRVLLERGRGRSLVFAEEQ</sequence>
<proteinExistence type="predicted"/>
<accession>A0A2Z4QEF4</accession>
<dbReference type="EMBL" id="MH248138">
    <property type="protein sequence ID" value="AWY08618.1"/>
    <property type="molecule type" value="Genomic_DNA"/>
</dbReference>
<gene>
    <name evidence="1" type="ORF">Alexandra_10</name>
</gene>
<organism evidence="1 2">
    <name type="scientific">Erwinia phage vB_EamM_Alexandra</name>
    <dbReference type="NCBI Taxonomy" id="2201424"/>
    <lineage>
        <taxon>Viruses</taxon>
        <taxon>Duplodnaviria</taxon>
        <taxon>Heunggongvirae</taxon>
        <taxon>Uroviricota</taxon>
        <taxon>Caudoviricetes</taxon>
        <taxon>Alexandravirus</taxon>
        <taxon>Alexandravirus alexandra</taxon>
    </lineage>
</organism>
<evidence type="ECO:0000313" key="2">
    <source>
        <dbReference type="Proteomes" id="UP000251795"/>
    </source>
</evidence>
<evidence type="ECO:0000313" key="1">
    <source>
        <dbReference type="EMBL" id="AWY08618.1"/>
    </source>
</evidence>
<reference evidence="1 2" key="1">
    <citation type="submission" date="2018-04" db="EMBL/GenBank/DDBJ databases">
        <authorList>
            <person name="Go L.Y."/>
            <person name="Mitchell J.A."/>
        </authorList>
    </citation>
    <scope>NUCLEOTIDE SEQUENCE [LARGE SCALE GENOMIC DNA]</scope>
</reference>
<keyword evidence="2" id="KW-1185">Reference proteome</keyword>
<protein>
    <submittedName>
        <fullName evidence="1">Uncharacterized protein</fullName>
    </submittedName>
</protein>